<accession>A0ACB6R7A9</accession>
<comment type="caution">
    <text evidence="1">The sequence shown here is derived from an EMBL/GenBank/DDBJ whole genome shotgun (WGS) entry which is preliminary data.</text>
</comment>
<keyword evidence="2" id="KW-1185">Reference proteome</keyword>
<gene>
    <name evidence="1" type="ORF">BDR25DRAFT_311334</name>
</gene>
<organism evidence="1 2">
    <name type="scientific">Lindgomyces ingoldianus</name>
    <dbReference type="NCBI Taxonomy" id="673940"/>
    <lineage>
        <taxon>Eukaryota</taxon>
        <taxon>Fungi</taxon>
        <taxon>Dikarya</taxon>
        <taxon>Ascomycota</taxon>
        <taxon>Pezizomycotina</taxon>
        <taxon>Dothideomycetes</taxon>
        <taxon>Pleosporomycetidae</taxon>
        <taxon>Pleosporales</taxon>
        <taxon>Lindgomycetaceae</taxon>
        <taxon>Lindgomyces</taxon>
    </lineage>
</organism>
<dbReference type="Proteomes" id="UP000799755">
    <property type="component" value="Unassembled WGS sequence"/>
</dbReference>
<dbReference type="EMBL" id="MU003497">
    <property type="protein sequence ID" value="KAF2474945.1"/>
    <property type="molecule type" value="Genomic_DNA"/>
</dbReference>
<reference evidence="1" key="1">
    <citation type="journal article" date="2020" name="Stud. Mycol.">
        <title>101 Dothideomycetes genomes: a test case for predicting lifestyles and emergence of pathogens.</title>
        <authorList>
            <person name="Haridas S."/>
            <person name="Albert R."/>
            <person name="Binder M."/>
            <person name="Bloem J."/>
            <person name="Labutti K."/>
            <person name="Salamov A."/>
            <person name="Andreopoulos B."/>
            <person name="Baker S."/>
            <person name="Barry K."/>
            <person name="Bills G."/>
            <person name="Bluhm B."/>
            <person name="Cannon C."/>
            <person name="Castanera R."/>
            <person name="Culley D."/>
            <person name="Daum C."/>
            <person name="Ezra D."/>
            <person name="Gonzalez J."/>
            <person name="Henrissat B."/>
            <person name="Kuo A."/>
            <person name="Liang C."/>
            <person name="Lipzen A."/>
            <person name="Lutzoni F."/>
            <person name="Magnuson J."/>
            <person name="Mondo S."/>
            <person name="Nolan M."/>
            <person name="Ohm R."/>
            <person name="Pangilinan J."/>
            <person name="Park H.-J."/>
            <person name="Ramirez L."/>
            <person name="Alfaro M."/>
            <person name="Sun H."/>
            <person name="Tritt A."/>
            <person name="Yoshinaga Y."/>
            <person name="Zwiers L.-H."/>
            <person name="Turgeon B."/>
            <person name="Goodwin S."/>
            <person name="Spatafora J."/>
            <person name="Crous P."/>
            <person name="Grigoriev I."/>
        </authorList>
    </citation>
    <scope>NUCLEOTIDE SEQUENCE</scope>
    <source>
        <strain evidence="1">ATCC 200398</strain>
    </source>
</reference>
<evidence type="ECO:0000313" key="2">
    <source>
        <dbReference type="Proteomes" id="UP000799755"/>
    </source>
</evidence>
<evidence type="ECO:0000313" key="1">
    <source>
        <dbReference type="EMBL" id="KAF2474945.1"/>
    </source>
</evidence>
<sequence>MTSLPVTYCPHTTPPNSENQSVQAPTNQFSMTAGSFHRPGHSGIRAILDDMYTILPPERPGRPEYKRCRTTFGLMRSIFRKAETSENLETEYIELAKLEPALRQQLEGLNSCKGIPEKMMKCLDELKITVAVMLKGGLTPNDISCQMAENETEHVELQVMDPKPRVESNQIKIPVKLIPETKLDSLREDLAAANAKIVRLINENNSLTTSLQQVTSERDSLLRQAGKLSSARGSW</sequence>
<protein>
    <submittedName>
        <fullName evidence="1">Uncharacterized protein</fullName>
    </submittedName>
</protein>
<proteinExistence type="predicted"/>
<name>A0ACB6R7A9_9PLEO</name>